<evidence type="ECO:0000313" key="3">
    <source>
        <dbReference type="Proteomes" id="UP000587760"/>
    </source>
</evidence>
<keyword evidence="1" id="KW-0802">TPR repeat</keyword>
<feature type="repeat" description="TPR" evidence="1">
    <location>
        <begin position="34"/>
        <end position="67"/>
    </location>
</feature>
<dbReference type="SUPFAM" id="SSF48452">
    <property type="entry name" value="TPR-like"/>
    <property type="match status" value="1"/>
</dbReference>
<gene>
    <name evidence="2" type="ORF">HNR50_000800</name>
</gene>
<dbReference type="Pfam" id="PF13174">
    <property type="entry name" value="TPR_6"/>
    <property type="match status" value="1"/>
</dbReference>
<sequence>MKRGLIKAKGIILLIFMLVINFSLSSQDLTNKEIRALMEQAQAYYDDKDYDNAIRVLTEILDNDPDRLDQAVKLMDKILEIRNLYNQKYRELITELYENENTIRADELIKELEEIEPNPNEEIRKDIRKIRIAVELVVDKIEIRKIMDEAKLLLDNRDYEGALLKYHEGFIRGYRTFTEPVATEDLIVSTLEQESLPRIRESIYEGALTIVRDEQALADRIALFSQTIKTQTPQRIAAGLSELLDEMDSMSDQRKAFIDSSVAINQSLERIIGIDDRAPERFFLDFSLILLFGRSDSDFFEGIISATDFFWQDLFDSISSELNARMAASYGNAALSYGNGDLTAARTAYDNTLDFAISTISLYELLYNRISVQPDLQMDEYSSFIVGKYYGSLVDARVYARVTDSFRTMISLRESFSDYSLAQNRSIEELYGLRRSILADLPRIDEEESLWATIGTSLNWLDPYGALPEKSGSVYSNVNRELASLRKEMQGINLAILTRLTDREYSRIETALSGYEEDFSDNRELIDGVKDDEVIAYTGNSEILSTFPDRALPGLISLRDNLDVLLGETEDVLDTFKSEETLQDESGKIAEFIDKTEKIVPRIIGLAEDTDNLETQARDNIFRADGFENQGTKQLGEVKTIVNSSRASKESFDRARENLKDANNSFYQSFSLKENLELRKRVDADLASLQQALIDAENRLVVADVRNYINLGKQAYIDRQYSRARAYMERAQNRWLTTNSEDHPEIQYWMALIDIALKFDQGRSINPTEPLYDEMTQFLNLAYSNFNKGVNLLARGNRDEAIEAFNQALSNLENVEIYMPRNEDASLLRLRIAQLIDPNQFRASFAERVNSAWDKLQSDSSTSRSEGYGELLDLSKIDPNYPGLKEKIAIAEYDILKTRRRPPDPAKLAESDRYYRQALEIVETGQRTSYAIAEGYLDRAIAANPENNLAISLKDRIQVDTGGTSTLVLPTALENRFREAQILFEQERYIEVLQIIEELKKDSRARNYPPLLKLEERLKSKY</sequence>
<organism evidence="2 3">
    <name type="scientific">Spirochaeta isovalerica</name>
    <dbReference type="NCBI Taxonomy" id="150"/>
    <lineage>
        <taxon>Bacteria</taxon>
        <taxon>Pseudomonadati</taxon>
        <taxon>Spirochaetota</taxon>
        <taxon>Spirochaetia</taxon>
        <taxon>Spirochaetales</taxon>
        <taxon>Spirochaetaceae</taxon>
        <taxon>Spirochaeta</taxon>
    </lineage>
</organism>
<dbReference type="AlphaFoldDB" id="A0A841R7J5"/>
<dbReference type="Gene3D" id="1.25.40.10">
    <property type="entry name" value="Tetratricopeptide repeat domain"/>
    <property type="match status" value="2"/>
</dbReference>
<dbReference type="InterPro" id="IPR011990">
    <property type="entry name" value="TPR-like_helical_dom_sf"/>
</dbReference>
<proteinExistence type="predicted"/>
<dbReference type="SMART" id="SM00028">
    <property type="entry name" value="TPR"/>
    <property type="match status" value="2"/>
</dbReference>
<comment type="caution">
    <text evidence="2">The sequence shown here is derived from an EMBL/GenBank/DDBJ whole genome shotgun (WGS) entry which is preliminary data.</text>
</comment>
<accession>A0A841R7J5</accession>
<dbReference type="EMBL" id="JACHGJ010000001">
    <property type="protein sequence ID" value="MBB6479167.1"/>
    <property type="molecule type" value="Genomic_DNA"/>
</dbReference>
<protein>
    <recommendedName>
        <fullName evidence="4">Tetratricopeptide repeat protein</fullName>
    </recommendedName>
</protein>
<dbReference type="PROSITE" id="PS50005">
    <property type="entry name" value="TPR"/>
    <property type="match status" value="1"/>
</dbReference>
<dbReference type="InterPro" id="IPR019734">
    <property type="entry name" value="TPR_rpt"/>
</dbReference>
<keyword evidence="3" id="KW-1185">Reference proteome</keyword>
<evidence type="ECO:0000256" key="1">
    <source>
        <dbReference type="PROSITE-ProRule" id="PRU00339"/>
    </source>
</evidence>
<reference evidence="2 3" key="1">
    <citation type="submission" date="2020-08" db="EMBL/GenBank/DDBJ databases">
        <title>Genomic Encyclopedia of Type Strains, Phase IV (KMG-IV): sequencing the most valuable type-strain genomes for metagenomic binning, comparative biology and taxonomic classification.</title>
        <authorList>
            <person name="Goeker M."/>
        </authorList>
    </citation>
    <scope>NUCLEOTIDE SEQUENCE [LARGE SCALE GENOMIC DNA]</scope>
    <source>
        <strain evidence="2 3">DSM 2461</strain>
    </source>
</reference>
<evidence type="ECO:0000313" key="2">
    <source>
        <dbReference type="EMBL" id="MBB6479167.1"/>
    </source>
</evidence>
<evidence type="ECO:0008006" key="4">
    <source>
        <dbReference type="Google" id="ProtNLM"/>
    </source>
</evidence>
<dbReference type="Proteomes" id="UP000587760">
    <property type="component" value="Unassembled WGS sequence"/>
</dbReference>
<name>A0A841R7J5_9SPIO</name>